<protein>
    <recommendedName>
        <fullName evidence="5">DUF2946 domain-containing protein</fullName>
    </recommendedName>
</protein>
<dbReference type="RefSeq" id="WP_309760754.1">
    <property type="nucleotide sequence ID" value="NZ_JAVJAF010000001.1"/>
</dbReference>
<evidence type="ECO:0000313" key="3">
    <source>
        <dbReference type="EMBL" id="MDR6235836.1"/>
    </source>
</evidence>
<dbReference type="AlphaFoldDB" id="A0AAJ2BQU0"/>
<evidence type="ECO:0000256" key="2">
    <source>
        <dbReference type="SAM" id="Phobius"/>
    </source>
</evidence>
<proteinExistence type="predicted"/>
<evidence type="ECO:0000256" key="1">
    <source>
        <dbReference type="SAM" id="MobiDB-lite"/>
    </source>
</evidence>
<evidence type="ECO:0000313" key="4">
    <source>
        <dbReference type="Proteomes" id="UP001268036"/>
    </source>
</evidence>
<accession>A0AAJ2BQU0</accession>
<organism evidence="3 4">
    <name type="scientific">Pseudomonas oryzihabitans</name>
    <dbReference type="NCBI Taxonomy" id="47885"/>
    <lineage>
        <taxon>Bacteria</taxon>
        <taxon>Pseudomonadati</taxon>
        <taxon>Pseudomonadota</taxon>
        <taxon>Gammaproteobacteria</taxon>
        <taxon>Pseudomonadales</taxon>
        <taxon>Pseudomonadaceae</taxon>
        <taxon>Pseudomonas</taxon>
    </lineage>
</organism>
<sequence length="136" mass="14600">MKTLRSPRTSLAWMLLACILLNGLVCALGHGQMLARFTLPLLPAASTAHAHHHHDAQPLHAQADMAGMHANLPAGSATTLSPTGDCVFAATLLLATLIFVVLQWLLRPGDPHRRRYHGALPPPPRASRSTLHPQAP</sequence>
<keyword evidence="2" id="KW-0472">Membrane</keyword>
<feature type="transmembrane region" description="Helical" evidence="2">
    <location>
        <begin position="87"/>
        <end position="106"/>
    </location>
</feature>
<dbReference type="EMBL" id="JAVJAF010000001">
    <property type="protein sequence ID" value="MDR6235836.1"/>
    <property type="molecule type" value="Genomic_DNA"/>
</dbReference>
<feature type="compositionally biased region" description="Polar residues" evidence="1">
    <location>
        <begin position="127"/>
        <end position="136"/>
    </location>
</feature>
<evidence type="ECO:0008006" key="5">
    <source>
        <dbReference type="Google" id="ProtNLM"/>
    </source>
</evidence>
<comment type="caution">
    <text evidence="3">The sequence shown here is derived from an EMBL/GenBank/DDBJ whole genome shotgun (WGS) entry which is preliminary data.</text>
</comment>
<name>A0AAJ2BQU0_9PSED</name>
<gene>
    <name evidence="3" type="ORF">QE440_003577</name>
</gene>
<dbReference type="Proteomes" id="UP001268036">
    <property type="component" value="Unassembled WGS sequence"/>
</dbReference>
<keyword evidence="2" id="KW-1133">Transmembrane helix</keyword>
<feature type="region of interest" description="Disordered" evidence="1">
    <location>
        <begin position="115"/>
        <end position="136"/>
    </location>
</feature>
<reference evidence="3" key="1">
    <citation type="submission" date="2023-08" db="EMBL/GenBank/DDBJ databases">
        <title>Functional and genomic diversity of the sorghum phyllosphere microbiome.</title>
        <authorList>
            <person name="Shade A."/>
        </authorList>
    </citation>
    <scope>NUCLEOTIDE SEQUENCE</scope>
    <source>
        <strain evidence="3">SORGH_AS_0201</strain>
    </source>
</reference>
<keyword evidence="2" id="KW-0812">Transmembrane</keyword>